<reference evidence="1" key="1">
    <citation type="submission" date="2024-02" db="EMBL/GenBank/DDBJ databases">
        <title>Metagenome Assembled Genome of Zalaria obscura JY119.</title>
        <authorList>
            <person name="Vighnesh L."/>
            <person name="Jagadeeshwari U."/>
            <person name="Venkata Ramana C."/>
            <person name="Sasikala C."/>
        </authorList>
    </citation>
    <scope>NUCLEOTIDE SEQUENCE</scope>
    <source>
        <strain evidence="1">JY119</strain>
    </source>
</reference>
<proteinExistence type="predicted"/>
<dbReference type="EMBL" id="JAMKPW020000022">
    <property type="protein sequence ID" value="KAK8206629.1"/>
    <property type="molecule type" value="Genomic_DNA"/>
</dbReference>
<keyword evidence="2" id="KW-1185">Reference proteome</keyword>
<evidence type="ECO:0000313" key="1">
    <source>
        <dbReference type="EMBL" id="KAK8206629.1"/>
    </source>
</evidence>
<comment type="caution">
    <text evidence="1">The sequence shown here is derived from an EMBL/GenBank/DDBJ whole genome shotgun (WGS) entry which is preliminary data.</text>
</comment>
<dbReference type="Proteomes" id="UP001320706">
    <property type="component" value="Unassembled WGS sequence"/>
</dbReference>
<protein>
    <submittedName>
        <fullName evidence="1">Uncharacterized protein</fullName>
    </submittedName>
</protein>
<name>A0ACC3SFK2_9PEZI</name>
<organism evidence="1 2">
    <name type="scientific">Zalaria obscura</name>
    <dbReference type="NCBI Taxonomy" id="2024903"/>
    <lineage>
        <taxon>Eukaryota</taxon>
        <taxon>Fungi</taxon>
        <taxon>Dikarya</taxon>
        <taxon>Ascomycota</taxon>
        <taxon>Pezizomycotina</taxon>
        <taxon>Dothideomycetes</taxon>
        <taxon>Dothideomycetidae</taxon>
        <taxon>Dothideales</taxon>
        <taxon>Zalariaceae</taxon>
        <taxon>Zalaria</taxon>
    </lineage>
</organism>
<evidence type="ECO:0000313" key="2">
    <source>
        <dbReference type="Proteomes" id="UP001320706"/>
    </source>
</evidence>
<accession>A0ACC3SFK2</accession>
<gene>
    <name evidence="1" type="ORF">M8818_004463</name>
</gene>
<sequence>MMMQPALSSAPLSGPSLKQSQTIEQLRARGAPFSQPPSGRNTPANLPARPPSSYGQNYGQQYSGSGAYPAASASYAPPTSYGMNYDQYATAPQAQASYYPNAGYSSYGQYPAAPQAQAYPSAGYNQYGYGQAQEPPQIRNPFAPPPTAQNGVAGNSAYDPDREAEIQAWNATYAASKDDAGKGSEKKDNRSGTATAVNANLTPLGGGLRAPGAAPMSSTEITAAANSNSSVAALVTDASGEKKTVVRSGGGSTWEDPTLLEWDESHFRIFVGNLAGEVTDESLLKAFSKWPSVSKARVVRDKRTTKSKGYGFVSFANGDDYFEAAKEMQGKYIGSHPVLIRRSTTNIKETAKKDQGRNNKYNKNNKNKGGQNNKGGDRDALGANTGAGVKKPQGKQQKGQMKVLG</sequence>